<reference evidence="4" key="1">
    <citation type="journal article" date="2006" name="Proc. Natl. Acad. Sci. U.S.A.">
        <title>Genome analysis of the smallest free-living eukaryote Ostreococcus tauri unveils many unique features.</title>
        <authorList>
            <person name="Derelle E."/>
            <person name="Ferraz C."/>
            <person name="Rombauts S."/>
            <person name="Rouze P."/>
            <person name="Worden A.Z."/>
            <person name="Robbens S."/>
            <person name="Partensky F."/>
            <person name="Degroeve S."/>
            <person name="Echeynie S."/>
            <person name="Cooke R."/>
            <person name="Saeys Y."/>
            <person name="Wuyts J."/>
            <person name="Jabbari K."/>
            <person name="Bowler C."/>
            <person name="Panaud O."/>
            <person name="Piegu B."/>
            <person name="Ball S.G."/>
            <person name="Ral J.-P."/>
            <person name="Bouget F.-Y."/>
            <person name="Piganeau G."/>
            <person name="De Baets B."/>
            <person name="Picard A."/>
            <person name="Delseny M."/>
            <person name="Demaille J."/>
            <person name="Van de Peer Y."/>
            <person name="Moreau H."/>
        </authorList>
    </citation>
    <scope>NUCLEOTIDE SEQUENCE [LARGE SCALE GENOMIC DNA]</scope>
    <source>
        <strain evidence="4">OTTH 0595 / CCAP 157/2 / RCC745</strain>
    </source>
</reference>
<dbReference type="SUPFAM" id="SSF158997">
    <property type="entry name" value="Trm112p-like"/>
    <property type="match status" value="1"/>
</dbReference>
<dbReference type="FunCoup" id="A0A090M2A7">
    <property type="interactions" value="1631"/>
</dbReference>
<gene>
    <name evidence="3" type="ORF">OT_ostta01g02980</name>
</gene>
<dbReference type="FunFam" id="2.20.25.10:FF:000018">
    <property type="entry name" value="Multifunctional methyltransferase subunit TRM112-like B"/>
    <property type="match status" value="1"/>
</dbReference>
<dbReference type="Pfam" id="PF03966">
    <property type="entry name" value="Trm112p"/>
    <property type="match status" value="1"/>
</dbReference>
<dbReference type="InterPro" id="IPR039127">
    <property type="entry name" value="Trm112"/>
</dbReference>
<dbReference type="InterPro" id="IPR005651">
    <property type="entry name" value="Trm112-like"/>
</dbReference>
<comment type="similarity">
    <text evidence="1">Belongs to the TRM112 family.</text>
</comment>
<dbReference type="OrthoDB" id="2187549at2759"/>
<dbReference type="GO" id="GO:0030488">
    <property type="term" value="P:tRNA methylation"/>
    <property type="evidence" value="ECO:0007669"/>
    <property type="project" value="TreeGrafter"/>
</dbReference>
<keyword evidence="4" id="KW-1185">Reference proteome</keyword>
<dbReference type="EMBL" id="CAID01000001">
    <property type="protein sequence ID" value="CEF96672.1"/>
    <property type="molecule type" value="Genomic_DNA"/>
</dbReference>
<dbReference type="PANTHER" id="PTHR12773:SF0">
    <property type="entry name" value="MULTIFUNCTIONAL METHYLTRANSFERASE SUBUNIT TRM112-LIKE PROTEIN"/>
    <property type="match status" value="1"/>
</dbReference>
<proteinExistence type="inferred from homology"/>
<dbReference type="InParanoid" id="A0A090M2A7"/>
<name>A0A090M2A7_OSTTA</name>
<dbReference type="RefSeq" id="XP_022838230.1">
    <property type="nucleotide sequence ID" value="XM_022985343.1"/>
</dbReference>
<dbReference type="PANTHER" id="PTHR12773">
    <property type="entry name" value="UPF0315 PROTEIN-RELATED"/>
    <property type="match status" value="1"/>
</dbReference>
<dbReference type="Proteomes" id="UP000009170">
    <property type="component" value="Unassembled WGS sequence"/>
</dbReference>
<organism evidence="3 4">
    <name type="scientific">Ostreococcus tauri</name>
    <name type="common">Marine green alga</name>
    <dbReference type="NCBI Taxonomy" id="70448"/>
    <lineage>
        <taxon>Eukaryota</taxon>
        <taxon>Viridiplantae</taxon>
        <taxon>Chlorophyta</taxon>
        <taxon>Mamiellophyceae</taxon>
        <taxon>Mamiellales</taxon>
        <taxon>Bathycoccaceae</taxon>
        <taxon>Ostreococcus</taxon>
    </lineage>
</organism>
<dbReference type="STRING" id="70448.A0A090M2A7"/>
<evidence type="ECO:0000313" key="4">
    <source>
        <dbReference type="Proteomes" id="UP000009170"/>
    </source>
</evidence>
<dbReference type="GO" id="GO:0070476">
    <property type="term" value="P:rRNA (guanine-N7)-methylation"/>
    <property type="evidence" value="ECO:0007669"/>
    <property type="project" value="TreeGrafter"/>
</dbReference>
<dbReference type="CDD" id="cd21089">
    <property type="entry name" value="Trm112-like"/>
    <property type="match status" value="1"/>
</dbReference>
<comment type="subunit">
    <text evidence="2">Interacts with TRM9.</text>
</comment>
<dbReference type="AlphaFoldDB" id="A0A090M2A7"/>
<evidence type="ECO:0000256" key="1">
    <source>
        <dbReference type="ARBA" id="ARBA00007980"/>
    </source>
</evidence>
<dbReference type="GeneID" id="34945508"/>
<evidence type="ECO:0000313" key="3">
    <source>
        <dbReference type="EMBL" id="CEF96672.1"/>
    </source>
</evidence>
<evidence type="ECO:0000256" key="2">
    <source>
        <dbReference type="ARBA" id="ARBA00065633"/>
    </source>
</evidence>
<accession>A0A090M2A7</accession>
<protein>
    <submittedName>
        <fullName evidence="3">Uncharacterized protein</fullName>
    </submittedName>
</protein>
<dbReference type="KEGG" id="ota:OT_ostta01g02980"/>
<dbReference type="Gene3D" id="2.20.25.10">
    <property type="match status" value="1"/>
</dbReference>
<sequence>MRLLAHNMLACNAKGVVNGFPLKIVVKETRETETEFNAEFLVHMLPKMEWAAFVNAAREIGAGELPGEIPDDAATNEEFLQAFHHALLEVHVEEGTLVCPESGRKFPINKGIPNMLLNEDEV</sequence>
<dbReference type="GO" id="GO:0046982">
    <property type="term" value="F:protein heterodimerization activity"/>
    <property type="evidence" value="ECO:0007669"/>
    <property type="project" value="InterPro"/>
</dbReference>
<comment type="caution">
    <text evidence="3">The sequence shown here is derived from an EMBL/GenBank/DDBJ whole genome shotgun (WGS) entry which is preliminary data.</text>
</comment>
<reference evidence="3 4" key="2">
    <citation type="journal article" date="2014" name="BMC Genomics">
        <title>An improved genome of the model marine alga Ostreococcus tauri unfolds by assessing Illumina de novo assemblies.</title>
        <authorList>
            <person name="Blanc-Mathieu R."/>
            <person name="Verhelst B."/>
            <person name="Derelle E."/>
            <person name="Rombauts S."/>
            <person name="Bouget F.Y."/>
            <person name="Carre I."/>
            <person name="Chateau A."/>
            <person name="Eyre-Walker A."/>
            <person name="Grimsley N."/>
            <person name="Moreau H."/>
            <person name="Piegu B."/>
            <person name="Rivals E."/>
            <person name="Schackwitz W."/>
            <person name="Van de Peer Y."/>
            <person name="Piganeau G."/>
        </authorList>
    </citation>
    <scope>NUCLEOTIDE SEQUENCE [LARGE SCALE GENOMIC DNA]</scope>
    <source>
        <strain evidence="4">OTTH 0595 / CCAP 157/2 / RCC745</strain>
    </source>
</reference>